<dbReference type="InterPro" id="IPR006387">
    <property type="entry name" value="CPW_WPC_dom"/>
</dbReference>
<feature type="region of interest" description="Disordered" evidence="1">
    <location>
        <begin position="64"/>
        <end position="102"/>
    </location>
</feature>
<feature type="domain" description="CPW-WPC" evidence="2">
    <location>
        <begin position="13"/>
        <end position="54"/>
    </location>
</feature>
<accession>A0A0G4F2D6</accession>
<protein>
    <recommendedName>
        <fullName evidence="2">CPW-WPC domain-containing protein</fullName>
    </recommendedName>
</protein>
<name>A0A0G4F2D6_VITBC</name>
<evidence type="ECO:0000313" key="3">
    <source>
        <dbReference type="EMBL" id="CEM05535.1"/>
    </source>
</evidence>
<evidence type="ECO:0000256" key="1">
    <source>
        <dbReference type="SAM" id="MobiDB-lite"/>
    </source>
</evidence>
<dbReference type="EMBL" id="CDMY01000360">
    <property type="protein sequence ID" value="CEM05535.1"/>
    <property type="molecule type" value="Genomic_DNA"/>
</dbReference>
<dbReference type="Proteomes" id="UP000041254">
    <property type="component" value="Unassembled WGS sequence"/>
</dbReference>
<proteinExistence type="predicted"/>
<dbReference type="VEuPathDB" id="CryptoDB:Vbra_8709"/>
<reference evidence="3 4" key="1">
    <citation type="submission" date="2014-11" db="EMBL/GenBank/DDBJ databases">
        <authorList>
            <person name="Zhu J."/>
            <person name="Qi W."/>
            <person name="Song R."/>
        </authorList>
    </citation>
    <scope>NUCLEOTIDE SEQUENCE [LARGE SCALE GENOMIC DNA]</scope>
</reference>
<dbReference type="AlphaFoldDB" id="A0A0G4F2D6"/>
<evidence type="ECO:0000259" key="2">
    <source>
        <dbReference type="Pfam" id="PF09717"/>
    </source>
</evidence>
<organism evidence="3 4">
    <name type="scientific">Vitrella brassicaformis (strain CCMP3155)</name>
    <dbReference type="NCBI Taxonomy" id="1169540"/>
    <lineage>
        <taxon>Eukaryota</taxon>
        <taxon>Sar</taxon>
        <taxon>Alveolata</taxon>
        <taxon>Colpodellida</taxon>
        <taxon>Vitrellaceae</taxon>
        <taxon>Vitrella</taxon>
    </lineage>
</organism>
<evidence type="ECO:0000313" key="4">
    <source>
        <dbReference type="Proteomes" id="UP000041254"/>
    </source>
</evidence>
<dbReference type="OrthoDB" id="364977at2759"/>
<feature type="compositionally biased region" description="Basic and acidic residues" evidence="1">
    <location>
        <begin position="64"/>
        <end position="74"/>
    </location>
</feature>
<dbReference type="Pfam" id="PF09717">
    <property type="entry name" value="CPW_WPC"/>
    <property type="match status" value="1"/>
</dbReference>
<keyword evidence="4" id="KW-1185">Reference proteome</keyword>
<dbReference type="PhylomeDB" id="A0A0G4F2D6"/>
<sequence>MHVCVALKVPFEQLSSGACFGKNYQGSCEALFHPQRFSTQDKKDWEFRCCTYWPKLVEEPAAREAKLEQLEKPSSRSRSRWSSGRGCQPHSEGRVDQSIFEE</sequence>
<dbReference type="InParanoid" id="A0A0G4F2D6"/>
<gene>
    <name evidence="3" type="ORF">Vbra_8709</name>
</gene>